<comment type="caution">
    <text evidence="2">The sequence shown here is derived from an EMBL/GenBank/DDBJ whole genome shotgun (WGS) entry which is preliminary data.</text>
</comment>
<organism evidence="2 3">
    <name type="scientific">Candidatus Daviesbacteria bacterium GW2011_GWB1_36_5</name>
    <dbReference type="NCBI Taxonomy" id="1618426"/>
    <lineage>
        <taxon>Bacteria</taxon>
        <taxon>Candidatus Daviesiibacteriota</taxon>
    </lineage>
</organism>
<proteinExistence type="predicted"/>
<protein>
    <submittedName>
        <fullName evidence="2">Uncharacterized protein</fullName>
    </submittedName>
</protein>
<feature type="compositionally biased region" description="Polar residues" evidence="1">
    <location>
        <begin position="77"/>
        <end position="96"/>
    </location>
</feature>
<feature type="region of interest" description="Disordered" evidence="1">
    <location>
        <begin position="70"/>
        <end position="96"/>
    </location>
</feature>
<gene>
    <name evidence="2" type="ORF">US19_C0009G0060</name>
</gene>
<dbReference type="Proteomes" id="UP000034492">
    <property type="component" value="Unassembled WGS sequence"/>
</dbReference>
<accession>A0A0G0ET31</accession>
<reference evidence="2 3" key="1">
    <citation type="journal article" date="2015" name="Nature">
        <title>rRNA introns, odd ribosomes, and small enigmatic genomes across a large radiation of phyla.</title>
        <authorList>
            <person name="Brown C.T."/>
            <person name="Hug L.A."/>
            <person name="Thomas B.C."/>
            <person name="Sharon I."/>
            <person name="Castelle C.J."/>
            <person name="Singh A."/>
            <person name="Wilkins M.J."/>
            <person name="Williams K.H."/>
            <person name="Banfield J.F."/>
        </authorList>
    </citation>
    <scope>NUCLEOTIDE SEQUENCE [LARGE SCALE GENOMIC DNA]</scope>
</reference>
<evidence type="ECO:0000313" key="3">
    <source>
        <dbReference type="Proteomes" id="UP000034492"/>
    </source>
</evidence>
<dbReference type="AlphaFoldDB" id="A0A0G0ET31"/>
<sequence>MAIELGPKALKKRGFSNIEIRSLRRFKRNVIGLIYSEQCLDLNHLEFGQFLVSHGWVSDAVVDCKQPMLNAVDHPPTEQQAPEQGLQNHQVPASHP</sequence>
<evidence type="ECO:0000313" key="2">
    <source>
        <dbReference type="EMBL" id="KKQ10058.1"/>
    </source>
</evidence>
<dbReference type="EMBL" id="LBSA01000009">
    <property type="protein sequence ID" value="KKQ10058.1"/>
    <property type="molecule type" value="Genomic_DNA"/>
</dbReference>
<evidence type="ECO:0000256" key="1">
    <source>
        <dbReference type="SAM" id="MobiDB-lite"/>
    </source>
</evidence>
<name>A0A0G0ET31_9BACT</name>